<dbReference type="Gene3D" id="2.60.40.1120">
    <property type="entry name" value="Carboxypeptidase-like, regulatory domain"/>
    <property type="match status" value="1"/>
</dbReference>
<proteinExistence type="inferred from homology"/>
<reference evidence="15 16" key="1">
    <citation type="submission" date="2019-06" db="EMBL/GenBank/DDBJ databases">
        <title>Sorghum-associated microbial communities from plants grown in Nebraska, USA.</title>
        <authorList>
            <person name="Schachtman D."/>
        </authorList>
    </citation>
    <scope>NUCLEOTIDE SEQUENCE [LARGE SCALE GENOMIC DNA]</scope>
    <source>
        <strain evidence="15 16">1209</strain>
    </source>
</reference>
<dbReference type="Pfam" id="PF13715">
    <property type="entry name" value="CarbopepD_reg_2"/>
    <property type="match status" value="1"/>
</dbReference>
<dbReference type="EMBL" id="VIWO01000007">
    <property type="protein sequence ID" value="TWF37376.1"/>
    <property type="molecule type" value="Genomic_DNA"/>
</dbReference>
<keyword evidence="9 11" id="KW-0472">Membrane</keyword>
<evidence type="ECO:0000256" key="9">
    <source>
        <dbReference type="ARBA" id="ARBA00023136"/>
    </source>
</evidence>
<dbReference type="RefSeq" id="WP_186452566.1">
    <property type="nucleotide sequence ID" value="NZ_VIWO01000007.1"/>
</dbReference>
<gene>
    <name evidence="15" type="ORF">FHW36_107311</name>
</gene>
<evidence type="ECO:0000256" key="8">
    <source>
        <dbReference type="ARBA" id="ARBA00023077"/>
    </source>
</evidence>
<keyword evidence="16" id="KW-1185">Reference proteome</keyword>
<dbReference type="GO" id="GO:0009279">
    <property type="term" value="C:cell outer membrane"/>
    <property type="evidence" value="ECO:0007669"/>
    <property type="project" value="UniProtKB-SubCell"/>
</dbReference>
<comment type="similarity">
    <text evidence="11 12">Belongs to the TonB-dependent receptor family.</text>
</comment>
<dbReference type="Gene3D" id="2.170.130.10">
    <property type="entry name" value="TonB-dependent receptor, plug domain"/>
    <property type="match status" value="1"/>
</dbReference>
<comment type="subcellular location">
    <subcellularLocation>
        <location evidence="1 11">Cell outer membrane</location>
        <topology evidence="1 11">Multi-pass membrane protein</topology>
    </subcellularLocation>
</comment>
<evidence type="ECO:0000256" key="1">
    <source>
        <dbReference type="ARBA" id="ARBA00004571"/>
    </source>
</evidence>
<dbReference type="Pfam" id="PF07715">
    <property type="entry name" value="Plug"/>
    <property type="match status" value="1"/>
</dbReference>
<accession>A0A561PGX9</accession>
<organism evidence="15 16">
    <name type="scientific">Chitinophaga polysaccharea</name>
    <dbReference type="NCBI Taxonomy" id="1293035"/>
    <lineage>
        <taxon>Bacteria</taxon>
        <taxon>Pseudomonadati</taxon>
        <taxon>Bacteroidota</taxon>
        <taxon>Chitinophagia</taxon>
        <taxon>Chitinophagales</taxon>
        <taxon>Chitinophagaceae</taxon>
        <taxon>Chitinophaga</taxon>
    </lineage>
</organism>
<dbReference type="GO" id="GO:0006826">
    <property type="term" value="P:iron ion transport"/>
    <property type="evidence" value="ECO:0007669"/>
    <property type="project" value="UniProtKB-KW"/>
</dbReference>
<keyword evidence="10 11" id="KW-0998">Cell outer membrane</keyword>
<keyword evidence="6" id="KW-0408">Iron</keyword>
<dbReference type="InterPro" id="IPR000531">
    <property type="entry name" value="Beta-barrel_TonB"/>
</dbReference>
<keyword evidence="7" id="KW-0406">Ion transport</keyword>
<dbReference type="AlphaFoldDB" id="A0A561PGX9"/>
<keyword evidence="8 12" id="KW-0798">TonB box</keyword>
<dbReference type="Pfam" id="PF00593">
    <property type="entry name" value="TonB_dep_Rec_b-barrel"/>
    <property type="match status" value="1"/>
</dbReference>
<dbReference type="InterPro" id="IPR039426">
    <property type="entry name" value="TonB-dep_rcpt-like"/>
</dbReference>
<evidence type="ECO:0000259" key="13">
    <source>
        <dbReference type="Pfam" id="PF00593"/>
    </source>
</evidence>
<dbReference type="InterPro" id="IPR023996">
    <property type="entry name" value="TonB-dep_OMP_SusC/RagA"/>
</dbReference>
<dbReference type="InterPro" id="IPR037066">
    <property type="entry name" value="Plug_dom_sf"/>
</dbReference>
<dbReference type="Proteomes" id="UP000320811">
    <property type="component" value="Unassembled WGS sequence"/>
</dbReference>
<comment type="caution">
    <text evidence="15">The sequence shown here is derived from an EMBL/GenBank/DDBJ whole genome shotgun (WGS) entry which is preliminary data.</text>
</comment>
<feature type="domain" description="TonB-dependent receptor-like beta-barrel" evidence="13">
    <location>
        <begin position="475"/>
        <end position="888"/>
    </location>
</feature>
<keyword evidence="5 11" id="KW-0812">Transmembrane</keyword>
<dbReference type="InterPro" id="IPR012910">
    <property type="entry name" value="Plug_dom"/>
</dbReference>
<keyword evidence="2 11" id="KW-0813">Transport</keyword>
<evidence type="ECO:0000256" key="10">
    <source>
        <dbReference type="ARBA" id="ARBA00023237"/>
    </source>
</evidence>
<dbReference type="SUPFAM" id="SSF56935">
    <property type="entry name" value="Porins"/>
    <property type="match status" value="1"/>
</dbReference>
<evidence type="ECO:0000256" key="11">
    <source>
        <dbReference type="PROSITE-ProRule" id="PRU01360"/>
    </source>
</evidence>
<name>A0A561PGX9_9BACT</name>
<sequence length="1105" mass="120166">MRKSFLLTTMLVLYIATVIGQAKLITGKITDATGEPVLGVTIQFKGQAKGTVSDPNGAFKLEAEKGQVLVISGLGYETKEVTVNGNTLNVVLAKSDRTINEVVVTALGIKREKKALGYAVQEVKGTELTQTNETNVLNSLSGRAAGVQINNNGGAVGSSTSIVLRGYNSFTANTPLIVVDGIPINNPQSVVIPGALTPGATDQQSAVDYGNGMNDIDPENIASVSILKGANAAALYGYRAGNGVILITTKNGKSAFKGIGVSYTGGASFEKQYILPKYQNKYGQGSTSSEYWYNLYKAQTPNNPLSYQDWALQNGFAYVDGQGGGVNDGVDESWGPRMDIGLKLPQYNSPLDANGNRTATPWVSHPNNVKNFFKTGFSLNNNVSLTSNTAKGSTRLSLSHQRQMGTVPNTDQTRYSAMLSTSQNLTDKLKVEAAANYVQTLNDNLVGQGYNEFNPMQSIGSWFGRQIDMNDLKNNWDKMMPNPAFPATGVPYNWNLNYHDNPYLSLYRNLNGRTKNRLFGYATVSYEFDKWFTLMGRVGTDWYSESRKQNTSSLAAANFLYGVGGQFTDWSIYGSETNADLIATGSGKLGKDFSLSYTAGGNYRDAKTKNVSATANDLTVPDLYTIGNAKGQVSNTMFVSQLRSNSVFAQASLGFRNWLYLDLTGRNDWNSSLPANNRSYFYPSASLSWIFSDALKISNSSAFTYGKLRVSYAEVGNGTGAYMLARSFVPQASTFNGVTLYHEAYRLSPQDLKPERAKSAEIGAELHFLDNRLNLDATYYDKKTINQIMPISISAASGATTAFINAGEIRSKGVELQLNLGILRSDNGFNWDMTVNWAKNSSKVTTLYTDPRTGQQLTWFQLGRNWGTTIGAIPGEAYGIIRGADYVTDPKSGAIVVGANGLPSFKKDQVIGNIMPDWIGGVNNSFRYRNFNLSFLIDMKKGGDIFSVTHMFGANTGVLDFTAAGNIRETGVVLGKDILTDHKFVDASGNPNTKVVAADNAFKYLSYDGASSGTKFDIIDGTYIKLRTIQFGYTIPANLISRWGWLKSAGVSVFAQNVALLYTDKSNKAHIDPETGFGNDVAQLGFEEYQIPSNRSIGLKLNLNF</sequence>
<dbReference type="InterPro" id="IPR008969">
    <property type="entry name" value="CarboxyPept-like_regulatory"/>
</dbReference>
<dbReference type="NCBIfam" id="TIGR04056">
    <property type="entry name" value="OMP_RagA_SusC"/>
    <property type="match status" value="1"/>
</dbReference>
<evidence type="ECO:0000256" key="4">
    <source>
        <dbReference type="ARBA" id="ARBA00022496"/>
    </source>
</evidence>
<dbReference type="PANTHER" id="PTHR32552">
    <property type="entry name" value="FERRICHROME IRON RECEPTOR-RELATED"/>
    <property type="match status" value="1"/>
</dbReference>
<evidence type="ECO:0000259" key="14">
    <source>
        <dbReference type="Pfam" id="PF07715"/>
    </source>
</evidence>
<dbReference type="PROSITE" id="PS52016">
    <property type="entry name" value="TONB_DEPENDENT_REC_3"/>
    <property type="match status" value="1"/>
</dbReference>
<evidence type="ECO:0000313" key="16">
    <source>
        <dbReference type="Proteomes" id="UP000320811"/>
    </source>
</evidence>
<dbReference type="SUPFAM" id="SSF49464">
    <property type="entry name" value="Carboxypeptidase regulatory domain-like"/>
    <property type="match status" value="1"/>
</dbReference>
<keyword evidence="4" id="KW-0410">Iron transport</keyword>
<dbReference type="InterPro" id="IPR036942">
    <property type="entry name" value="Beta-barrel_TonB_sf"/>
</dbReference>
<dbReference type="PANTHER" id="PTHR32552:SF81">
    <property type="entry name" value="TONB-DEPENDENT OUTER MEMBRANE RECEPTOR"/>
    <property type="match status" value="1"/>
</dbReference>
<evidence type="ECO:0000256" key="6">
    <source>
        <dbReference type="ARBA" id="ARBA00023004"/>
    </source>
</evidence>
<keyword evidence="3 11" id="KW-1134">Transmembrane beta strand</keyword>
<evidence type="ECO:0000313" key="15">
    <source>
        <dbReference type="EMBL" id="TWF37376.1"/>
    </source>
</evidence>
<evidence type="ECO:0000256" key="2">
    <source>
        <dbReference type="ARBA" id="ARBA00022448"/>
    </source>
</evidence>
<evidence type="ECO:0000256" key="12">
    <source>
        <dbReference type="RuleBase" id="RU003357"/>
    </source>
</evidence>
<feature type="domain" description="TonB-dependent receptor plug" evidence="14">
    <location>
        <begin position="114"/>
        <end position="244"/>
    </location>
</feature>
<dbReference type="Gene3D" id="2.40.170.20">
    <property type="entry name" value="TonB-dependent receptor, beta-barrel domain"/>
    <property type="match status" value="1"/>
</dbReference>
<dbReference type="InterPro" id="IPR023997">
    <property type="entry name" value="TonB-dep_OMP_SusC/RagA_CS"/>
</dbReference>
<dbReference type="NCBIfam" id="TIGR04057">
    <property type="entry name" value="SusC_RagA_signa"/>
    <property type="match status" value="1"/>
</dbReference>
<evidence type="ECO:0000256" key="5">
    <source>
        <dbReference type="ARBA" id="ARBA00022692"/>
    </source>
</evidence>
<protein>
    <submittedName>
        <fullName evidence="15">TonB-linked SusC/RagA family outer membrane protein</fullName>
    </submittedName>
</protein>
<evidence type="ECO:0000256" key="3">
    <source>
        <dbReference type="ARBA" id="ARBA00022452"/>
    </source>
</evidence>
<evidence type="ECO:0000256" key="7">
    <source>
        <dbReference type="ARBA" id="ARBA00023065"/>
    </source>
</evidence>